<sequence length="151" mass="17125">MIWVIVGAGIVLGLGVYAVYLLLAVRTQQQRQQEKLAEFEALMTDERAKRISSIRILAQGVVDDQLTLTEAAIRITALMDVLGYGSQGRQQFAGLYQLADETLHIPRLQAWKDLAAKDRRRYEAERLQSEEKYRDFVVASARELVQFNPDG</sequence>
<gene>
    <name evidence="3" type="ordered locus">M5M_03740</name>
</gene>
<dbReference type="OrthoDB" id="5740155at2"/>
<keyword evidence="1" id="KW-0472">Membrane</keyword>
<feature type="domain" description="DUF2489" evidence="2">
    <location>
        <begin position="11"/>
        <end position="144"/>
    </location>
</feature>
<dbReference type="EMBL" id="CP003746">
    <property type="protein sequence ID" value="AFU97957.1"/>
    <property type="molecule type" value="Genomic_DNA"/>
</dbReference>
<dbReference type="STRING" id="1117647.M5M_03740"/>
<dbReference type="RefSeq" id="WP_015046130.1">
    <property type="nucleotide sequence ID" value="NC_018868.3"/>
</dbReference>
<reference evidence="3 4" key="1">
    <citation type="journal article" date="2013" name="Genome Announc.">
        <title>Complete genome sequence of Simiduia agarivorans SA1(T), a marine bacterium able to degrade a variety of polysaccharides.</title>
        <authorList>
            <person name="Lin S.Y."/>
            <person name="Shieh W.Y."/>
            <person name="Chen J.S."/>
            <person name="Tang S.L."/>
        </authorList>
    </citation>
    <scope>NUCLEOTIDE SEQUENCE [LARGE SCALE GENOMIC DNA]</scope>
    <source>
        <strain evidence="4">DSM 21679 / JCM 13881 / BCRC 17597 / SA1</strain>
    </source>
</reference>
<organism evidence="3 4">
    <name type="scientific">Simiduia agarivorans (strain DSM 21679 / JCM 13881 / BCRC 17597 / SA1)</name>
    <dbReference type="NCBI Taxonomy" id="1117647"/>
    <lineage>
        <taxon>Bacteria</taxon>
        <taxon>Pseudomonadati</taxon>
        <taxon>Pseudomonadota</taxon>
        <taxon>Gammaproteobacteria</taxon>
        <taxon>Cellvibrionales</taxon>
        <taxon>Cellvibrionaceae</taxon>
        <taxon>Simiduia</taxon>
    </lineage>
</organism>
<keyword evidence="4" id="KW-1185">Reference proteome</keyword>
<evidence type="ECO:0000313" key="4">
    <source>
        <dbReference type="Proteomes" id="UP000000466"/>
    </source>
</evidence>
<keyword evidence="1" id="KW-1133">Transmembrane helix</keyword>
<dbReference type="eggNOG" id="ENOG50338IU">
    <property type="taxonomic scope" value="Bacteria"/>
</dbReference>
<dbReference type="AlphaFoldDB" id="K4KVH6"/>
<evidence type="ECO:0000313" key="3">
    <source>
        <dbReference type="EMBL" id="AFU97957.1"/>
    </source>
</evidence>
<proteinExistence type="predicted"/>
<accession>K4KVH6</accession>
<dbReference type="Pfam" id="PF10675">
    <property type="entry name" value="DUF2489"/>
    <property type="match status" value="1"/>
</dbReference>
<name>K4KVH6_SIMAS</name>
<evidence type="ECO:0000259" key="2">
    <source>
        <dbReference type="Pfam" id="PF10675"/>
    </source>
</evidence>
<protein>
    <recommendedName>
        <fullName evidence="2">DUF2489 domain-containing protein</fullName>
    </recommendedName>
</protein>
<dbReference type="HOGENOM" id="CLU_136762_2_0_6"/>
<dbReference type="KEGG" id="saga:M5M_03740"/>
<evidence type="ECO:0000256" key="1">
    <source>
        <dbReference type="SAM" id="Phobius"/>
    </source>
</evidence>
<keyword evidence="1" id="KW-0812">Transmembrane</keyword>
<dbReference type="InterPro" id="IPR019617">
    <property type="entry name" value="DUF2489"/>
</dbReference>
<dbReference type="Proteomes" id="UP000000466">
    <property type="component" value="Chromosome"/>
</dbReference>
<feature type="transmembrane region" description="Helical" evidence="1">
    <location>
        <begin position="6"/>
        <end position="25"/>
    </location>
</feature>